<keyword evidence="2" id="KW-0808">Transferase</keyword>
<keyword evidence="3" id="KW-1185">Reference proteome</keyword>
<sequence length="188" mass="21217">MDCSSLLERTEIRRLWPADRQDIVDHFLLLDAESRRLRFGVPQKDICVQRYAEHLLGMDSVVFGAYVDGRLRGLAELCGFLSQWPRIAEAALSIQRDWQHAGIGDALFTRLIAAAQNRSVRTLHMTCLRENECMQHLARKHEAVLEFIPGEVQATLGPPRPTLSSMTRELLGLGETRRPGPAHLPMPA</sequence>
<organism evidence="2 3">
    <name type="scientific">Pukyongiella litopenaei</name>
    <dbReference type="NCBI Taxonomy" id="2605946"/>
    <lineage>
        <taxon>Bacteria</taxon>
        <taxon>Pseudomonadati</taxon>
        <taxon>Pseudomonadota</taxon>
        <taxon>Alphaproteobacteria</taxon>
        <taxon>Rhodobacterales</taxon>
        <taxon>Paracoccaceae</taxon>
        <taxon>Pukyongiella</taxon>
    </lineage>
</organism>
<dbReference type="Proteomes" id="UP000237655">
    <property type="component" value="Chromosome"/>
</dbReference>
<dbReference type="Pfam" id="PF00583">
    <property type="entry name" value="Acetyltransf_1"/>
    <property type="match status" value="1"/>
</dbReference>
<gene>
    <name evidence="2" type="ORF">C6Y53_04040</name>
</gene>
<dbReference type="RefSeq" id="WP_106471262.1">
    <property type="nucleotide sequence ID" value="NZ_CP027665.1"/>
</dbReference>
<reference evidence="3" key="1">
    <citation type="submission" date="2018-03" db="EMBL/GenBank/DDBJ databases">
        <title>Genomic analysis of the strain SH-1 isolated from shrimp intestine.</title>
        <authorList>
            <person name="Kim Y.-S."/>
            <person name="Kim S.-E."/>
            <person name="Kim K.-H."/>
        </authorList>
    </citation>
    <scope>NUCLEOTIDE SEQUENCE [LARGE SCALE GENOMIC DNA]</scope>
    <source>
        <strain evidence="3">SH-1</strain>
    </source>
</reference>
<accession>A0A2S0MM33</accession>
<dbReference type="InterPro" id="IPR000182">
    <property type="entry name" value="GNAT_dom"/>
</dbReference>
<protein>
    <submittedName>
        <fullName evidence="2">GNAT family N-acetyltransferase</fullName>
    </submittedName>
</protein>
<proteinExistence type="predicted"/>
<dbReference type="SUPFAM" id="SSF55729">
    <property type="entry name" value="Acyl-CoA N-acyltransferases (Nat)"/>
    <property type="match status" value="1"/>
</dbReference>
<dbReference type="GO" id="GO:0016747">
    <property type="term" value="F:acyltransferase activity, transferring groups other than amino-acyl groups"/>
    <property type="evidence" value="ECO:0007669"/>
    <property type="project" value="InterPro"/>
</dbReference>
<dbReference type="EMBL" id="CP027665">
    <property type="protein sequence ID" value="AVO36948.1"/>
    <property type="molecule type" value="Genomic_DNA"/>
</dbReference>
<evidence type="ECO:0000313" key="3">
    <source>
        <dbReference type="Proteomes" id="UP000237655"/>
    </source>
</evidence>
<dbReference type="AlphaFoldDB" id="A0A2S0MM33"/>
<evidence type="ECO:0000259" key="1">
    <source>
        <dbReference type="PROSITE" id="PS51186"/>
    </source>
</evidence>
<evidence type="ECO:0000313" key="2">
    <source>
        <dbReference type="EMBL" id="AVO36948.1"/>
    </source>
</evidence>
<dbReference type="PROSITE" id="PS51186">
    <property type="entry name" value="GNAT"/>
    <property type="match status" value="1"/>
</dbReference>
<dbReference type="InterPro" id="IPR016181">
    <property type="entry name" value="Acyl_CoA_acyltransferase"/>
</dbReference>
<feature type="domain" description="N-acetyltransferase" evidence="1">
    <location>
        <begin position="10"/>
        <end position="188"/>
    </location>
</feature>
<name>A0A2S0MM33_9RHOB</name>
<dbReference type="Gene3D" id="3.40.630.30">
    <property type="match status" value="1"/>
</dbReference>
<dbReference type="KEGG" id="thas:C6Y53_04040"/>